<dbReference type="AlphaFoldDB" id="A0A0P1GGG6"/>
<keyword evidence="2" id="KW-1185">Reference proteome</keyword>
<dbReference type="OrthoDB" id="7306769at2"/>
<dbReference type="STRING" id="441103.TRN7648_03110"/>
<reference evidence="1 2" key="1">
    <citation type="submission" date="2015-09" db="EMBL/GenBank/DDBJ databases">
        <authorList>
            <consortium name="Swine Surveillance"/>
        </authorList>
    </citation>
    <scope>NUCLEOTIDE SEQUENCE [LARGE SCALE GENOMIC DNA]</scope>
    <source>
        <strain evidence="1 2">CECT 7648</strain>
    </source>
</reference>
<evidence type="ECO:0000313" key="1">
    <source>
        <dbReference type="EMBL" id="CUH80719.1"/>
    </source>
</evidence>
<gene>
    <name evidence="1" type="ORF">TRN7648_03110</name>
</gene>
<organism evidence="1 2">
    <name type="scientific">Tropicibacter naphthalenivorans</name>
    <dbReference type="NCBI Taxonomy" id="441103"/>
    <lineage>
        <taxon>Bacteria</taxon>
        <taxon>Pseudomonadati</taxon>
        <taxon>Pseudomonadota</taxon>
        <taxon>Alphaproteobacteria</taxon>
        <taxon>Rhodobacterales</taxon>
        <taxon>Roseobacteraceae</taxon>
        <taxon>Tropicibacter</taxon>
    </lineage>
</organism>
<proteinExistence type="predicted"/>
<evidence type="ECO:0000313" key="2">
    <source>
        <dbReference type="Proteomes" id="UP000054935"/>
    </source>
</evidence>
<dbReference type="Proteomes" id="UP000054935">
    <property type="component" value="Unassembled WGS sequence"/>
</dbReference>
<dbReference type="InterPro" id="IPR012106">
    <property type="entry name" value="Phage_Mu_Gp1"/>
</dbReference>
<protein>
    <submittedName>
        <fullName evidence="1">Mu-like prophage I protein</fullName>
    </submittedName>
</protein>
<sequence length="260" mass="28984">MLAAFDAGGIDLPMDYEHQNDRPEAKLSGPVPAAGWINELAARADGIWGRVEWTERARALIAAREYRFLFPSMLAEKTTGKVLRIKGAALVHNPALHLTALASEETPMSYTPTFLCHLRAIMKLEESASEDDILATLERRLEAKPDPKDYVPVQAWEETSRHMAAELAAFKAERINAKVEKAMDEGYFLPAAKEWALDLCRSDEAQFDKFLETTLPPWAYLTQTLCDGSPPVSKRDAASHASEEVQLLSEQLGLTPDRFD</sequence>
<name>A0A0P1GGG6_9RHOB</name>
<accession>A0A0P1GGG6</accession>
<dbReference type="EMBL" id="CYSE01000006">
    <property type="protein sequence ID" value="CUH80719.1"/>
    <property type="molecule type" value="Genomic_DNA"/>
</dbReference>
<dbReference type="Pfam" id="PF10123">
    <property type="entry name" value="Mu-like_Pro"/>
    <property type="match status" value="2"/>
</dbReference>